<protein>
    <recommendedName>
        <fullName evidence="5">Probable membrane transporter protein</fullName>
    </recommendedName>
</protein>
<evidence type="ECO:0000256" key="3">
    <source>
        <dbReference type="ARBA" id="ARBA00022989"/>
    </source>
</evidence>
<evidence type="ECO:0000313" key="7">
    <source>
        <dbReference type="Proteomes" id="UP000000592"/>
    </source>
</evidence>
<keyword evidence="4 5" id="KW-0472">Membrane</keyword>
<feature type="transmembrane region" description="Helical" evidence="5">
    <location>
        <begin position="130"/>
        <end position="163"/>
    </location>
</feature>
<dbReference type="Pfam" id="PF01925">
    <property type="entry name" value="TauE"/>
    <property type="match status" value="1"/>
</dbReference>
<reference evidence="6 7" key="1">
    <citation type="journal article" date="2004" name="Nat. Biotechnol.">
        <title>The genome sequence of the extreme thermophile Thermus thermophilus.</title>
        <authorList>
            <person name="Henne A."/>
            <person name="Brueggemann H."/>
            <person name="Raasch C."/>
            <person name="Wiezer A."/>
            <person name="Hartsch T."/>
            <person name="Liesegang H."/>
            <person name="Johann A."/>
            <person name="Lienard T."/>
            <person name="Gohl O."/>
            <person name="Martinez-Arias R."/>
            <person name="Jacobi C."/>
            <person name="Starkuviene V."/>
            <person name="Schlenczeck S."/>
            <person name="Dencker S."/>
            <person name="Huber R."/>
            <person name="Klenk H.-P."/>
            <person name="Overbeek R."/>
            <person name="Kramer W."/>
            <person name="Merkl R."/>
            <person name="Gottschalk G."/>
            <person name="Fritz H.-J."/>
        </authorList>
    </citation>
    <scope>NUCLEOTIDE SEQUENCE [LARGE SCALE GENOMIC DNA]</scope>
    <source>
        <strain evidence="7">ATCC BAA-163 / DSM 7039 / HB27</strain>
    </source>
</reference>
<dbReference type="PANTHER" id="PTHR43701:SF2">
    <property type="entry name" value="MEMBRANE TRANSPORTER PROTEIN YJNA-RELATED"/>
    <property type="match status" value="1"/>
</dbReference>
<dbReference type="EMBL" id="AE017221">
    <property type="protein sequence ID" value="AAS80778.1"/>
    <property type="molecule type" value="Genomic_DNA"/>
</dbReference>
<evidence type="ECO:0000256" key="2">
    <source>
        <dbReference type="ARBA" id="ARBA00022692"/>
    </source>
</evidence>
<feature type="transmembrane region" description="Helical" evidence="5">
    <location>
        <begin position="99"/>
        <end position="118"/>
    </location>
</feature>
<dbReference type="InterPro" id="IPR002781">
    <property type="entry name" value="TM_pro_TauE-like"/>
</dbReference>
<dbReference type="KEGG" id="tth:TT_C0430"/>
<feature type="transmembrane region" description="Helical" evidence="5">
    <location>
        <begin position="223"/>
        <end position="241"/>
    </location>
</feature>
<feature type="transmembrane region" description="Helical" evidence="5">
    <location>
        <begin position="198"/>
        <end position="217"/>
    </location>
</feature>
<keyword evidence="5" id="KW-1003">Cell membrane</keyword>
<keyword evidence="2 5" id="KW-0812">Transmembrane</keyword>
<dbReference type="eggNOG" id="COG0730">
    <property type="taxonomic scope" value="Bacteria"/>
</dbReference>
<gene>
    <name evidence="6" type="ordered locus">TT_C0430</name>
</gene>
<dbReference type="InterPro" id="IPR051598">
    <property type="entry name" value="TSUP/Inactive_protease-like"/>
</dbReference>
<dbReference type="PANTHER" id="PTHR43701">
    <property type="entry name" value="MEMBRANE TRANSPORTER PROTEIN MJ0441-RELATED"/>
    <property type="match status" value="1"/>
</dbReference>
<dbReference type="Proteomes" id="UP000000592">
    <property type="component" value="Chromosome"/>
</dbReference>
<feature type="transmembrane region" description="Helical" evidence="5">
    <location>
        <begin position="66"/>
        <end position="87"/>
    </location>
</feature>
<evidence type="ECO:0000256" key="4">
    <source>
        <dbReference type="ARBA" id="ARBA00023136"/>
    </source>
</evidence>
<evidence type="ECO:0000313" key="6">
    <source>
        <dbReference type="EMBL" id="AAS80778.1"/>
    </source>
</evidence>
<accession>Q72KT7</accession>
<sequence>MGLLIGFLGGVFGGLVGLGGGTVMIPLMVGLLKLPQHRAHGTSLVTVFFTGLVGALTYGLQGSLDLKAALFLALTAILTARFGARFAHGLSERNLKRSFGWFLIAVSFLLLLRPYLAPLGLVQGELLQDLALLLAGAFTGFLSGMMGVGGGTIMVPAMVLLLGMPQHTAQGTSLLAMVPASLVGAHTHLRLGNVDRDLALGLVPGVLVGTFLGGELAHVLPEGALRLVFAAVLVWTGWRYARPGR</sequence>
<name>Q72KT7_THET2</name>
<evidence type="ECO:0000256" key="5">
    <source>
        <dbReference type="RuleBase" id="RU363041"/>
    </source>
</evidence>
<dbReference type="AlphaFoldDB" id="Q72KT7"/>
<feature type="transmembrane region" description="Helical" evidence="5">
    <location>
        <begin position="6"/>
        <end position="29"/>
    </location>
</feature>
<organism evidence="6 7">
    <name type="scientific">Thermus thermophilus (strain ATCC BAA-163 / DSM 7039 / HB27)</name>
    <dbReference type="NCBI Taxonomy" id="262724"/>
    <lineage>
        <taxon>Bacteria</taxon>
        <taxon>Thermotogati</taxon>
        <taxon>Deinococcota</taxon>
        <taxon>Deinococci</taxon>
        <taxon>Thermales</taxon>
        <taxon>Thermaceae</taxon>
        <taxon>Thermus</taxon>
    </lineage>
</organism>
<comment type="subcellular location">
    <subcellularLocation>
        <location evidence="5">Cell membrane</location>
        <topology evidence="5">Multi-pass membrane protein</topology>
    </subcellularLocation>
    <subcellularLocation>
        <location evidence="1">Membrane</location>
        <topology evidence="1">Multi-pass membrane protein</topology>
    </subcellularLocation>
</comment>
<keyword evidence="3 5" id="KW-1133">Transmembrane helix</keyword>
<dbReference type="OrthoDB" id="25340at2"/>
<dbReference type="HOGENOM" id="CLU_045498_5_3_0"/>
<dbReference type="RefSeq" id="WP_011172877.1">
    <property type="nucleotide sequence ID" value="NC_005835.1"/>
</dbReference>
<dbReference type="GO" id="GO:0005886">
    <property type="term" value="C:plasma membrane"/>
    <property type="evidence" value="ECO:0007669"/>
    <property type="project" value="UniProtKB-SubCell"/>
</dbReference>
<proteinExistence type="inferred from homology"/>
<comment type="similarity">
    <text evidence="5">Belongs to the 4-toluene sulfonate uptake permease (TSUP) (TC 2.A.102) family.</text>
</comment>
<evidence type="ECO:0000256" key="1">
    <source>
        <dbReference type="ARBA" id="ARBA00004141"/>
    </source>
</evidence>
<feature type="transmembrane region" description="Helical" evidence="5">
    <location>
        <begin position="41"/>
        <end position="60"/>
    </location>
</feature>